<name>A0A9N9J6Z9_9GLOM</name>
<gene>
    <name evidence="1" type="ORF">AMORRO_LOCUS16263</name>
</gene>
<keyword evidence="2" id="KW-1185">Reference proteome</keyword>
<comment type="caution">
    <text evidence="1">The sequence shown here is derived from an EMBL/GenBank/DDBJ whole genome shotgun (WGS) entry which is preliminary data.</text>
</comment>
<evidence type="ECO:0000313" key="1">
    <source>
        <dbReference type="EMBL" id="CAG8765913.1"/>
    </source>
</evidence>
<accession>A0A9N9J6Z9</accession>
<reference evidence="1" key="1">
    <citation type="submission" date="2021-06" db="EMBL/GenBank/DDBJ databases">
        <authorList>
            <person name="Kallberg Y."/>
            <person name="Tangrot J."/>
            <person name="Rosling A."/>
        </authorList>
    </citation>
    <scope>NUCLEOTIDE SEQUENCE</scope>
    <source>
        <strain evidence="1">CL551</strain>
    </source>
</reference>
<dbReference type="Proteomes" id="UP000789342">
    <property type="component" value="Unassembled WGS sequence"/>
</dbReference>
<protein>
    <submittedName>
        <fullName evidence="1">18543_t:CDS:1</fullName>
    </submittedName>
</protein>
<evidence type="ECO:0000313" key="2">
    <source>
        <dbReference type="Proteomes" id="UP000789342"/>
    </source>
</evidence>
<proteinExistence type="predicted"/>
<sequence length="68" mass="7530">MTTPFNLPSLDSAYNLSVLQQLSQQQKFQQQHQAVEATVVPGVFANPNSLLPPQQQQAVAQLAYLYNS</sequence>
<dbReference type="EMBL" id="CAJVPV010043548">
    <property type="protein sequence ID" value="CAG8765913.1"/>
    <property type="molecule type" value="Genomic_DNA"/>
</dbReference>
<organism evidence="1 2">
    <name type="scientific">Acaulospora morrowiae</name>
    <dbReference type="NCBI Taxonomy" id="94023"/>
    <lineage>
        <taxon>Eukaryota</taxon>
        <taxon>Fungi</taxon>
        <taxon>Fungi incertae sedis</taxon>
        <taxon>Mucoromycota</taxon>
        <taxon>Glomeromycotina</taxon>
        <taxon>Glomeromycetes</taxon>
        <taxon>Diversisporales</taxon>
        <taxon>Acaulosporaceae</taxon>
        <taxon>Acaulospora</taxon>
    </lineage>
</organism>
<feature type="non-terminal residue" evidence="1">
    <location>
        <position position="68"/>
    </location>
</feature>
<dbReference type="AlphaFoldDB" id="A0A9N9J6Z9"/>